<gene>
    <name evidence="3" type="ORF">AB1Y20_002123</name>
</gene>
<dbReference type="PANTHER" id="PTHR24074">
    <property type="entry name" value="CO-CHAPERONE PROTEIN DJLA"/>
    <property type="match status" value="1"/>
</dbReference>
<evidence type="ECO:0000256" key="1">
    <source>
        <dbReference type="SAM" id="MobiDB-lite"/>
    </source>
</evidence>
<dbReference type="InterPro" id="IPR001623">
    <property type="entry name" value="DnaJ_domain"/>
</dbReference>
<dbReference type="PRINTS" id="PR00625">
    <property type="entry name" value="JDOMAIN"/>
</dbReference>
<keyword evidence="4" id="KW-1185">Reference proteome</keyword>
<dbReference type="AlphaFoldDB" id="A0AB34J9G5"/>
<dbReference type="SMART" id="SM00271">
    <property type="entry name" value="DnaJ"/>
    <property type="match status" value="1"/>
</dbReference>
<dbReference type="EMBL" id="JBGBPQ010000011">
    <property type="protein sequence ID" value="KAL1515500.1"/>
    <property type="molecule type" value="Genomic_DNA"/>
</dbReference>
<sequence>MEISDRPPAAAIDLEADADYEWQFGVDGWVFAPKSDADDADLLECQRFARAWGGECSRLPGQQMEQWTCSRKHVWSAPASAVKLRHMWCPRWMCQRRTHPAKAQQVAPLPVLWMMASASGCVCTDAVECSDIHQELGWRCPAGCTFRQSLADGYGVRAWCPVCDKARQQMLQHLTTIASKRGGQCFEVPAVERAWFLDVTSHVSVRCAHRHLFNVSISELRLNYWCAQCARRAQPHAAQQQRPAKRHAPPDKEKRRTARRLSPRAPHVVLGISATASREEARRAFAALAKAHHPDKCPSERKEEATRRFIEIKTARDAFCPQ</sequence>
<comment type="caution">
    <text evidence="3">The sequence shown here is derived from an EMBL/GenBank/DDBJ whole genome shotgun (WGS) entry which is preliminary data.</text>
</comment>
<dbReference type="CDD" id="cd06257">
    <property type="entry name" value="DnaJ"/>
    <property type="match status" value="1"/>
</dbReference>
<organism evidence="3 4">
    <name type="scientific">Prymnesium parvum</name>
    <name type="common">Toxic golden alga</name>
    <dbReference type="NCBI Taxonomy" id="97485"/>
    <lineage>
        <taxon>Eukaryota</taxon>
        <taxon>Haptista</taxon>
        <taxon>Haptophyta</taxon>
        <taxon>Prymnesiophyceae</taxon>
        <taxon>Prymnesiales</taxon>
        <taxon>Prymnesiaceae</taxon>
        <taxon>Prymnesium</taxon>
    </lineage>
</organism>
<dbReference type="InterPro" id="IPR036869">
    <property type="entry name" value="J_dom_sf"/>
</dbReference>
<evidence type="ECO:0000259" key="2">
    <source>
        <dbReference type="PROSITE" id="PS50076"/>
    </source>
</evidence>
<accession>A0AB34J9G5</accession>
<dbReference type="InterPro" id="IPR050817">
    <property type="entry name" value="DjlA_DnaK_co-chaperone"/>
</dbReference>
<dbReference type="SUPFAM" id="SSF46565">
    <property type="entry name" value="Chaperone J-domain"/>
    <property type="match status" value="1"/>
</dbReference>
<name>A0AB34J9G5_PRYPA</name>
<feature type="domain" description="J" evidence="2">
    <location>
        <begin position="265"/>
        <end position="322"/>
    </location>
</feature>
<evidence type="ECO:0000313" key="4">
    <source>
        <dbReference type="Proteomes" id="UP001515480"/>
    </source>
</evidence>
<dbReference type="Pfam" id="PF00226">
    <property type="entry name" value="DnaJ"/>
    <property type="match status" value="1"/>
</dbReference>
<evidence type="ECO:0000313" key="3">
    <source>
        <dbReference type="EMBL" id="KAL1515500.1"/>
    </source>
</evidence>
<protein>
    <recommendedName>
        <fullName evidence="2">J domain-containing protein</fullName>
    </recommendedName>
</protein>
<reference evidence="3 4" key="1">
    <citation type="journal article" date="2024" name="Science">
        <title>Giant polyketide synthase enzymes in the biosynthesis of giant marine polyether toxins.</title>
        <authorList>
            <person name="Fallon T.R."/>
            <person name="Shende V.V."/>
            <person name="Wierzbicki I.H."/>
            <person name="Pendleton A.L."/>
            <person name="Watervoot N.F."/>
            <person name="Auber R.P."/>
            <person name="Gonzalez D.J."/>
            <person name="Wisecaver J.H."/>
            <person name="Moore B.S."/>
        </authorList>
    </citation>
    <scope>NUCLEOTIDE SEQUENCE [LARGE SCALE GENOMIC DNA]</scope>
    <source>
        <strain evidence="3 4">12B1</strain>
    </source>
</reference>
<dbReference type="Gene3D" id="1.10.287.110">
    <property type="entry name" value="DnaJ domain"/>
    <property type="match status" value="1"/>
</dbReference>
<feature type="region of interest" description="Disordered" evidence="1">
    <location>
        <begin position="236"/>
        <end position="264"/>
    </location>
</feature>
<dbReference type="PROSITE" id="PS50076">
    <property type="entry name" value="DNAJ_2"/>
    <property type="match status" value="1"/>
</dbReference>
<proteinExistence type="predicted"/>
<dbReference type="Proteomes" id="UP001515480">
    <property type="component" value="Unassembled WGS sequence"/>
</dbReference>